<comment type="caution">
    <text evidence="1">The sequence shown here is derived from an EMBL/GenBank/DDBJ whole genome shotgun (WGS) entry which is preliminary data.</text>
</comment>
<organism evidence="1">
    <name type="scientific">marine sediment metagenome</name>
    <dbReference type="NCBI Taxonomy" id="412755"/>
    <lineage>
        <taxon>unclassified sequences</taxon>
        <taxon>metagenomes</taxon>
        <taxon>ecological metagenomes</taxon>
    </lineage>
</organism>
<dbReference type="EMBL" id="LAZR01058321">
    <property type="protein sequence ID" value="KKK70140.1"/>
    <property type="molecule type" value="Genomic_DNA"/>
</dbReference>
<dbReference type="AlphaFoldDB" id="A0A0F8Y8W8"/>
<protein>
    <submittedName>
        <fullName evidence="1">Uncharacterized protein</fullName>
    </submittedName>
</protein>
<proteinExistence type="predicted"/>
<reference evidence="1" key="1">
    <citation type="journal article" date="2015" name="Nature">
        <title>Complex archaea that bridge the gap between prokaryotes and eukaryotes.</title>
        <authorList>
            <person name="Spang A."/>
            <person name="Saw J.H."/>
            <person name="Jorgensen S.L."/>
            <person name="Zaremba-Niedzwiedzka K."/>
            <person name="Martijn J."/>
            <person name="Lind A.E."/>
            <person name="van Eijk R."/>
            <person name="Schleper C."/>
            <person name="Guy L."/>
            <person name="Ettema T.J."/>
        </authorList>
    </citation>
    <scope>NUCLEOTIDE SEQUENCE</scope>
</reference>
<accession>A0A0F8Y8W8</accession>
<name>A0A0F8Y8W8_9ZZZZ</name>
<sequence>MFSVTHTDTDTAGTSKIRGQIMVVDSDPEWNQLRFDVFGHGTDAVLGTLNESDPAWVNLADKAVAAVPFEIYLSFGSERESFTPA</sequence>
<gene>
    <name evidence="1" type="ORF">LCGC14_2927010</name>
</gene>
<evidence type="ECO:0000313" key="1">
    <source>
        <dbReference type="EMBL" id="KKK70140.1"/>
    </source>
</evidence>